<dbReference type="Pfam" id="PF13798">
    <property type="entry name" value="PCYCGC"/>
    <property type="match status" value="1"/>
</dbReference>
<keyword evidence="1" id="KW-1133">Transmembrane helix</keyword>
<sequence>MKSKYILNTIVISAVLIIIYALSGGSQILYKTVIEKPAFGDSNKPLKPELPEFVEKTGRVAEAYIFAAQNQDKVMYLACYCGCAGMQHSDKLLSHRSLKDCYLKPDGSYEPHASECKLCNDITLEARDLLMTGYSLKDVRKIIDDKYSGRGAGTNTSLPL</sequence>
<gene>
    <name evidence="2" type="ORF">MPEBLZ_03413</name>
</gene>
<accession>A0A0N8KQF9</accession>
<evidence type="ECO:0000313" key="2">
    <source>
        <dbReference type="EMBL" id="KPQ42026.1"/>
    </source>
</evidence>
<proteinExistence type="predicted"/>
<keyword evidence="1" id="KW-0812">Transmembrane</keyword>
<dbReference type="InterPro" id="IPR025673">
    <property type="entry name" value="PCYCGC"/>
</dbReference>
<dbReference type="AlphaFoldDB" id="A0A0N8KQF9"/>
<evidence type="ECO:0000256" key="1">
    <source>
        <dbReference type="SAM" id="Phobius"/>
    </source>
</evidence>
<protein>
    <submittedName>
        <fullName evidence="2">Uncharacterized protein</fullName>
    </submittedName>
</protein>
<dbReference type="Proteomes" id="UP000050360">
    <property type="component" value="Unassembled WGS sequence"/>
</dbReference>
<keyword evidence="1" id="KW-0472">Membrane</keyword>
<dbReference type="EMBL" id="LKCM01000273">
    <property type="protein sequence ID" value="KPQ42026.1"/>
    <property type="molecule type" value="Genomic_DNA"/>
</dbReference>
<organism evidence="2 3">
    <name type="scientific">Candidatus Methanoperedens nitratireducens</name>
    <dbReference type="NCBI Taxonomy" id="1392998"/>
    <lineage>
        <taxon>Archaea</taxon>
        <taxon>Methanobacteriati</taxon>
        <taxon>Methanobacteriota</taxon>
        <taxon>Stenosarchaea group</taxon>
        <taxon>Methanomicrobia</taxon>
        <taxon>Methanosarcinales</taxon>
        <taxon>ANME-2 cluster</taxon>
        <taxon>Candidatus Methanoperedentaceae</taxon>
        <taxon>Candidatus Methanoperedens</taxon>
    </lineage>
</organism>
<comment type="caution">
    <text evidence="2">The sequence shown here is derived from an EMBL/GenBank/DDBJ whole genome shotgun (WGS) entry which is preliminary data.</text>
</comment>
<reference evidence="2 3" key="1">
    <citation type="submission" date="2015-09" db="EMBL/GenBank/DDBJ databases">
        <title>A metagenomics-based metabolic model of nitrate-dependent anaerobic oxidation of methane by Methanoperedens-like archaea.</title>
        <authorList>
            <person name="Arshad A."/>
            <person name="Speth D.R."/>
            <person name="De Graaf R.M."/>
            <person name="Op Den Camp H.J."/>
            <person name="Jetten M.S."/>
            <person name="Welte C.U."/>
        </authorList>
    </citation>
    <scope>NUCLEOTIDE SEQUENCE [LARGE SCALE GENOMIC DNA]</scope>
</reference>
<feature type="transmembrane region" description="Helical" evidence="1">
    <location>
        <begin position="6"/>
        <end position="23"/>
    </location>
</feature>
<name>A0A0N8KQF9_9EURY</name>
<evidence type="ECO:0000313" key="3">
    <source>
        <dbReference type="Proteomes" id="UP000050360"/>
    </source>
</evidence>